<dbReference type="Proteomes" id="UP000886748">
    <property type="component" value="Unassembled WGS sequence"/>
</dbReference>
<dbReference type="CDD" id="cd04604">
    <property type="entry name" value="CBS_pair_SIS_assoc"/>
    <property type="match status" value="1"/>
</dbReference>
<dbReference type="GO" id="GO:0097367">
    <property type="term" value="F:carbohydrate derivative binding"/>
    <property type="evidence" value="ECO:0007669"/>
    <property type="project" value="InterPro"/>
</dbReference>
<dbReference type="PIRSF" id="PIRSF004692">
    <property type="entry name" value="KdsD_KpsF"/>
    <property type="match status" value="1"/>
</dbReference>
<dbReference type="EMBL" id="DVOD01000072">
    <property type="protein sequence ID" value="HIU93488.1"/>
    <property type="molecule type" value="Genomic_DNA"/>
</dbReference>
<evidence type="ECO:0000313" key="10">
    <source>
        <dbReference type="EMBL" id="HIU93488.1"/>
    </source>
</evidence>
<evidence type="ECO:0000256" key="4">
    <source>
        <dbReference type="PIRNR" id="PIRNR004692"/>
    </source>
</evidence>
<dbReference type="GO" id="GO:0005975">
    <property type="term" value="P:carbohydrate metabolic process"/>
    <property type="evidence" value="ECO:0007669"/>
    <property type="project" value="InterPro"/>
</dbReference>
<feature type="domain" description="SIS" evidence="9">
    <location>
        <begin position="40"/>
        <end position="183"/>
    </location>
</feature>
<keyword evidence="2" id="KW-0677">Repeat</keyword>
<dbReference type="GO" id="GO:1901135">
    <property type="term" value="P:carbohydrate derivative metabolic process"/>
    <property type="evidence" value="ECO:0007669"/>
    <property type="project" value="InterPro"/>
</dbReference>
<dbReference type="CDD" id="cd05014">
    <property type="entry name" value="SIS_Kpsf"/>
    <property type="match status" value="1"/>
</dbReference>
<keyword evidence="5" id="KW-0479">Metal-binding</keyword>
<feature type="site" description="Catalytically relevant" evidence="6">
    <location>
        <position position="58"/>
    </location>
</feature>
<dbReference type="Gene3D" id="3.10.580.10">
    <property type="entry name" value="CBS-domain"/>
    <property type="match status" value="1"/>
</dbReference>
<feature type="site" description="Catalytically relevant" evidence="6">
    <location>
        <position position="151"/>
    </location>
</feature>
<evidence type="ECO:0000256" key="7">
    <source>
        <dbReference type="PROSITE-ProRule" id="PRU00703"/>
    </source>
</evidence>
<dbReference type="SUPFAM" id="SSF53697">
    <property type="entry name" value="SIS domain"/>
    <property type="match status" value="1"/>
</dbReference>
<dbReference type="AlphaFoldDB" id="A0A9D1SRW5"/>
<gene>
    <name evidence="10" type="ORF">IAD26_10220</name>
</gene>
<evidence type="ECO:0000256" key="1">
    <source>
        <dbReference type="ARBA" id="ARBA00008165"/>
    </source>
</evidence>
<dbReference type="NCBIfam" id="TIGR00393">
    <property type="entry name" value="kpsF"/>
    <property type="match status" value="1"/>
</dbReference>
<dbReference type="PROSITE" id="PS51464">
    <property type="entry name" value="SIS"/>
    <property type="match status" value="1"/>
</dbReference>
<feature type="domain" description="CBS" evidence="8">
    <location>
        <begin position="276"/>
        <end position="328"/>
    </location>
</feature>
<organism evidence="10 11">
    <name type="scientific">Candidatus Limenecus avicola</name>
    <dbReference type="NCBI Taxonomy" id="2840847"/>
    <lineage>
        <taxon>Bacteria</taxon>
        <taxon>Bacillati</taxon>
        <taxon>Bacillota</taxon>
        <taxon>Clostridia</taxon>
        <taxon>Eubacteriales</taxon>
        <taxon>Clostridiaceae</taxon>
        <taxon>Clostridiaceae incertae sedis</taxon>
        <taxon>Candidatus Limenecus</taxon>
    </lineage>
</organism>
<dbReference type="InterPro" id="IPR046348">
    <property type="entry name" value="SIS_dom_sf"/>
</dbReference>
<evidence type="ECO:0000259" key="8">
    <source>
        <dbReference type="PROSITE" id="PS51371"/>
    </source>
</evidence>
<keyword evidence="3 7" id="KW-0129">CBS domain</keyword>
<feature type="site" description="Catalytically relevant" evidence="6">
    <location>
        <position position="192"/>
    </location>
</feature>
<feature type="domain" description="CBS" evidence="8">
    <location>
        <begin position="209"/>
        <end position="268"/>
    </location>
</feature>
<dbReference type="InterPro" id="IPR001347">
    <property type="entry name" value="SIS_dom"/>
</dbReference>
<protein>
    <submittedName>
        <fullName evidence="10">KpsF/GutQ family sugar-phosphate isomerase</fullName>
    </submittedName>
</protein>
<reference evidence="10" key="2">
    <citation type="journal article" date="2021" name="PeerJ">
        <title>Extensive microbial diversity within the chicken gut microbiome revealed by metagenomics and culture.</title>
        <authorList>
            <person name="Gilroy R."/>
            <person name="Ravi A."/>
            <person name="Getino M."/>
            <person name="Pursley I."/>
            <person name="Horton D.L."/>
            <person name="Alikhan N.F."/>
            <person name="Baker D."/>
            <person name="Gharbi K."/>
            <person name="Hall N."/>
            <person name="Watson M."/>
            <person name="Adriaenssens E.M."/>
            <person name="Foster-Nyarko E."/>
            <person name="Jarju S."/>
            <person name="Secka A."/>
            <person name="Antonio M."/>
            <person name="Oren A."/>
            <person name="Chaudhuri R.R."/>
            <person name="La Ragione R."/>
            <person name="Hildebrand F."/>
            <person name="Pallen M.J."/>
        </authorList>
    </citation>
    <scope>NUCLEOTIDE SEQUENCE</scope>
    <source>
        <strain evidence="10">CHK154-7741</strain>
    </source>
</reference>
<dbReference type="PANTHER" id="PTHR42745:SF1">
    <property type="entry name" value="ARABINOSE 5-PHOSPHATE ISOMERASE KDSD"/>
    <property type="match status" value="1"/>
</dbReference>
<evidence type="ECO:0000256" key="6">
    <source>
        <dbReference type="PIRSR" id="PIRSR004692-3"/>
    </source>
</evidence>
<dbReference type="InterPro" id="IPR004800">
    <property type="entry name" value="KdsD/KpsF-type"/>
</dbReference>
<dbReference type="Pfam" id="PF00571">
    <property type="entry name" value="CBS"/>
    <property type="match status" value="2"/>
</dbReference>
<evidence type="ECO:0000259" key="9">
    <source>
        <dbReference type="PROSITE" id="PS51464"/>
    </source>
</evidence>
<sequence length="328" mass="35278">MLQTLNKINSISDLAKEVLQIEADSVLELKNRIDEDFEKAIDILYACKGRVIITGMGKSGHIGRKIAATLSSTGTPSYFLHPAESTHGDSGIITRDDVVIAISNSGETAELMNLLPLIERFGVRMIAMTGKKESTLGKKSDVVLDVSVEKEACPLGKAPTASTTATLAMGDAVAICLLKKRGFTEEDFLMFHPSGALGRGVLYHVSDLMITGDRIPVVNEENNFHDTIQLISAKKLGCAIITDQNGIMTGILTDGDIRRTLLKYDNTSTLKAKDVMTRNPKVIMTNDLAAKALHIMEKHSITSLAVCDAAGRPAGLVHIHDLLKAGVA</sequence>
<evidence type="ECO:0000313" key="11">
    <source>
        <dbReference type="Proteomes" id="UP000886748"/>
    </source>
</evidence>
<dbReference type="FunFam" id="3.40.50.10490:FF:000011">
    <property type="entry name" value="Arabinose 5-phosphate isomerase"/>
    <property type="match status" value="1"/>
</dbReference>
<dbReference type="InterPro" id="IPR050986">
    <property type="entry name" value="GutQ/KpsF_isomerases"/>
</dbReference>
<keyword evidence="5" id="KW-0862">Zinc</keyword>
<reference evidence="10" key="1">
    <citation type="submission" date="2020-10" db="EMBL/GenBank/DDBJ databases">
        <authorList>
            <person name="Gilroy R."/>
        </authorList>
    </citation>
    <scope>NUCLEOTIDE SEQUENCE</scope>
    <source>
        <strain evidence="10">CHK154-7741</strain>
    </source>
</reference>
<dbReference type="SMART" id="SM00116">
    <property type="entry name" value="CBS"/>
    <property type="match status" value="2"/>
</dbReference>
<comment type="similarity">
    <text evidence="1 4">Belongs to the SIS family. GutQ/KpsF subfamily.</text>
</comment>
<dbReference type="InterPro" id="IPR046342">
    <property type="entry name" value="CBS_dom_sf"/>
</dbReference>
<accession>A0A9D1SRW5</accession>
<evidence type="ECO:0000256" key="3">
    <source>
        <dbReference type="ARBA" id="ARBA00023122"/>
    </source>
</evidence>
<evidence type="ECO:0000256" key="2">
    <source>
        <dbReference type="ARBA" id="ARBA00022737"/>
    </source>
</evidence>
<dbReference type="PROSITE" id="PS51371">
    <property type="entry name" value="CBS"/>
    <property type="match status" value="2"/>
</dbReference>
<proteinExistence type="inferred from homology"/>
<dbReference type="Pfam" id="PF01380">
    <property type="entry name" value="SIS"/>
    <property type="match status" value="1"/>
</dbReference>
<feature type="site" description="Catalytically relevant" evidence="6">
    <location>
        <position position="110"/>
    </location>
</feature>
<evidence type="ECO:0000256" key="5">
    <source>
        <dbReference type="PIRSR" id="PIRSR004692-2"/>
    </source>
</evidence>
<feature type="binding site" evidence="5">
    <location>
        <position position="81"/>
    </location>
    <ligand>
        <name>Zn(2+)</name>
        <dbReference type="ChEBI" id="CHEBI:29105"/>
    </ligand>
</feature>
<name>A0A9D1SRW5_9CLOT</name>
<dbReference type="InterPro" id="IPR035474">
    <property type="entry name" value="SIS_Kpsf"/>
</dbReference>
<comment type="caution">
    <text evidence="10">The sequence shown here is derived from an EMBL/GenBank/DDBJ whole genome shotgun (WGS) entry which is preliminary data.</text>
</comment>
<dbReference type="Gene3D" id="3.40.50.10490">
    <property type="entry name" value="Glucose-6-phosphate isomerase like protein, domain 1"/>
    <property type="match status" value="1"/>
</dbReference>
<dbReference type="InterPro" id="IPR000644">
    <property type="entry name" value="CBS_dom"/>
</dbReference>
<dbReference type="GO" id="GO:0019146">
    <property type="term" value="F:arabinose-5-phosphate isomerase activity"/>
    <property type="evidence" value="ECO:0007669"/>
    <property type="project" value="UniProtKB-ARBA"/>
</dbReference>
<dbReference type="GO" id="GO:0046872">
    <property type="term" value="F:metal ion binding"/>
    <property type="evidence" value="ECO:0007669"/>
    <property type="project" value="UniProtKB-KW"/>
</dbReference>
<dbReference type="PANTHER" id="PTHR42745">
    <property type="match status" value="1"/>
</dbReference>
<keyword evidence="10" id="KW-0413">Isomerase</keyword>